<evidence type="ECO:0000313" key="13">
    <source>
        <dbReference type="Proteomes" id="UP000198923"/>
    </source>
</evidence>
<dbReference type="RefSeq" id="WP_093173269.1">
    <property type="nucleotide sequence ID" value="NZ_FNCN01000026.1"/>
</dbReference>
<evidence type="ECO:0000256" key="9">
    <source>
        <dbReference type="SAM" id="Phobius"/>
    </source>
</evidence>
<keyword evidence="9" id="KW-0472">Membrane</keyword>
<dbReference type="Proteomes" id="UP000198923">
    <property type="component" value="Unassembled WGS sequence"/>
</dbReference>
<evidence type="ECO:0000256" key="7">
    <source>
        <dbReference type="ARBA" id="ARBA00022840"/>
    </source>
</evidence>
<comment type="catalytic activity">
    <reaction evidence="1">
        <text>ATP + protein L-histidine = ADP + protein N-phospho-L-histidine.</text>
        <dbReference type="EC" id="2.7.13.3"/>
    </reaction>
</comment>
<dbReference type="InterPro" id="IPR050482">
    <property type="entry name" value="Sensor_HK_TwoCompSys"/>
</dbReference>
<evidence type="ECO:0000256" key="1">
    <source>
        <dbReference type="ARBA" id="ARBA00000085"/>
    </source>
</evidence>
<keyword evidence="3" id="KW-0597">Phosphoprotein</keyword>
<evidence type="ECO:0000256" key="8">
    <source>
        <dbReference type="ARBA" id="ARBA00023012"/>
    </source>
</evidence>
<dbReference type="GO" id="GO:0046983">
    <property type="term" value="F:protein dimerization activity"/>
    <property type="evidence" value="ECO:0007669"/>
    <property type="project" value="InterPro"/>
</dbReference>
<dbReference type="Gene3D" id="3.30.565.10">
    <property type="entry name" value="Histidine kinase-like ATPase, C-terminal domain"/>
    <property type="match status" value="1"/>
</dbReference>
<dbReference type="AlphaFoldDB" id="A0A1G8GAH0"/>
<dbReference type="EC" id="2.7.13.3" evidence="2"/>
<evidence type="ECO:0000256" key="6">
    <source>
        <dbReference type="ARBA" id="ARBA00022777"/>
    </source>
</evidence>
<keyword evidence="13" id="KW-1185">Reference proteome</keyword>
<dbReference type="Gene3D" id="1.20.5.1930">
    <property type="match status" value="1"/>
</dbReference>
<dbReference type="PANTHER" id="PTHR24421:SF10">
    <property type="entry name" value="NITRATE_NITRITE SENSOR PROTEIN NARQ"/>
    <property type="match status" value="1"/>
</dbReference>
<dbReference type="InterPro" id="IPR011712">
    <property type="entry name" value="Sig_transdc_His_kin_sub3_dim/P"/>
</dbReference>
<dbReference type="GO" id="GO:0000155">
    <property type="term" value="F:phosphorelay sensor kinase activity"/>
    <property type="evidence" value="ECO:0007669"/>
    <property type="project" value="InterPro"/>
</dbReference>
<dbReference type="PANTHER" id="PTHR24421">
    <property type="entry name" value="NITRATE/NITRITE SENSOR PROTEIN NARX-RELATED"/>
    <property type="match status" value="1"/>
</dbReference>
<keyword evidence="8" id="KW-0902">Two-component regulatory system</keyword>
<dbReference type="EMBL" id="FNCN01000026">
    <property type="protein sequence ID" value="SDH91280.1"/>
    <property type="molecule type" value="Genomic_DNA"/>
</dbReference>
<evidence type="ECO:0000313" key="12">
    <source>
        <dbReference type="EMBL" id="SDH91280.1"/>
    </source>
</evidence>
<keyword evidence="9" id="KW-0812">Transmembrane</keyword>
<evidence type="ECO:0000256" key="5">
    <source>
        <dbReference type="ARBA" id="ARBA00022741"/>
    </source>
</evidence>
<keyword evidence="4" id="KW-0808">Transferase</keyword>
<feature type="domain" description="Signal transduction histidine kinase subgroup 3 dimerisation and phosphoacceptor" evidence="11">
    <location>
        <begin position="126"/>
        <end position="191"/>
    </location>
</feature>
<evidence type="ECO:0000259" key="10">
    <source>
        <dbReference type="Pfam" id="PF02518"/>
    </source>
</evidence>
<dbReference type="OrthoDB" id="227596at2"/>
<evidence type="ECO:0000256" key="4">
    <source>
        <dbReference type="ARBA" id="ARBA00022679"/>
    </source>
</evidence>
<evidence type="ECO:0000256" key="2">
    <source>
        <dbReference type="ARBA" id="ARBA00012438"/>
    </source>
</evidence>
<sequence length="333" mass="35702">MRNGAILAAIAVGVLVNGLHLDHIPLWRQFLFGALAVAGYLHGRHLPVRRDWPLMGGFLAAGLLSMAVDVENGVGAVLALIMFVTLPWLAGRFRRQQAELVETARERLVRMAREQELIAERVRLQERARIAADMHDSLGHELALIALRAGALELAADMDEHNREAASALRASAVTATDRLRRTLAVLRPTDVAAPVEPANETLDALVERARDAGMSIAYRCDGEDHPLPPLVDRAVHRMVQEALTNAARHATGAEVEVRVGRTGEAVTVTVSNAVAEWPEPPEDGIGGARASVGGGNGLSGLQERVRLLGGTFRAGADDGRFTVTASLPRGEV</sequence>
<accession>A0A1G8GAH0</accession>
<dbReference type="Pfam" id="PF02518">
    <property type="entry name" value="HATPase_c"/>
    <property type="match status" value="1"/>
</dbReference>
<evidence type="ECO:0000256" key="3">
    <source>
        <dbReference type="ARBA" id="ARBA00022553"/>
    </source>
</evidence>
<evidence type="ECO:0000259" key="11">
    <source>
        <dbReference type="Pfam" id="PF07730"/>
    </source>
</evidence>
<keyword evidence="5" id="KW-0547">Nucleotide-binding</keyword>
<dbReference type="STRING" id="504805.SAMN05421505_12639"/>
<reference evidence="12 13" key="1">
    <citation type="submission" date="2016-10" db="EMBL/GenBank/DDBJ databases">
        <authorList>
            <person name="de Groot N.N."/>
        </authorList>
    </citation>
    <scope>NUCLEOTIDE SEQUENCE [LARGE SCALE GENOMIC DNA]</scope>
    <source>
        <strain evidence="12 13">CPCC 201354</strain>
    </source>
</reference>
<gene>
    <name evidence="12" type="ORF">SAMN05421505_12639</name>
</gene>
<dbReference type="GO" id="GO:0005524">
    <property type="term" value="F:ATP binding"/>
    <property type="evidence" value="ECO:0007669"/>
    <property type="project" value="UniProtKB-KW"/>
</dbReference>
<dbReference type="CDD" id="cd16917">
    <property type="entry name" value="HATPase_UhpB-NarQ-NarX-like"/>
    <property type="match status" value="1"/>
</dbReference>
<name>A0A1G8GAH0_9ACTN</name>
<dbReference type="Pfam" id="PF07730">
    <property type="entry name" value="HisKA_3"/>
    <property type="match status" value="1"/>
</dbReference>
<dbReference type="SUPFAM" id="SSF55874">
    <property type="entry name" value="ATPase domain of HSP90 chaperone/DNA topoisomerase II/histidine kinase"/>
    <property type="match status" value="1"/>
</dbReference>
<protein>
    <recommendedName>
        <fullName evidence="2">histidine kinase</fullName>
        <ecNumber evidence="2">2.7.13.3</ecNumber>
    </recommendedName>
</protein>
<dbReference type="InterPro" id="IPR003594">
    <property type="entry name" value="HATPase_dom"/>
</dbReference>
<feature type="domain" description="Histidine kinase/HSP90-like ATPase" evidence="10">
    <location>
        <begin position="234"/>
        <end position="330"/>
    </location>
</feature>
<dbReference type="InterPro" id="IPR036890">
    <property type="entry name" value="HATPase_C_sf"/>
</dbReference>
<keyword evidence="7" id="KW-0067">ATP-binding</keyword>
<keyword evidence="6 12" id="KW-0418">Kinase</keyword>
<dbReference type="GO" id="GO:0016020">
    <property type="term" value="C:membrane"/>
    <property type="evidence" value="ECO:0007669"/>
    <property type="project" value="InterPro"/>
</dbReference>
<proteinExistence type="predicted"/>
<keyword evidence="9" id="KW-1133">Transmembrane helix</keyword>
<organism evidence="12 13">
    <name type="scientific">Sinosporangium album</name>
    <dbReference type="NCBI Taxonomy" id="504805"/>
    <lineage>
        <taxon>Bacteria</taxon>
        <taxon>Bacillati</taxon>
        <taxon>Actinomycetota</taxon>
        <taxon>Actinomycetes</taxon>
        <taxon>Streptosporangiales</taxon>
        <taxon>Streptosporangiaceae</taxon>
        <taxon>Sinosporangium</taxon>
    </lineage>
</organism>
<feature type="transmembrane region" description="Helical" evidence="9">
    <location>
        <begin position="74"/>
        <end position="91"/>
    </location>
</feature>